<dbReference type="InterPro" id="IPR037523">
    <property type="entry name" value="VOC_core"/>
</dbReference>
<name>A0A371YNK1_9GAMM</name>
<accession>A0A371YNK1</accession>
<dbReference type="GO" id="GO:0046872">
    <property type="term" value="F:metal ion binding"/>
    <property type="evidence" value="ECO:0007669"/>
    <property type="project" value="UniProtKB-KW"/>
</dbReference>
<dbReference type="SUPFAM" id="SSF54593">
    <property type="entry name" value="Glyoxalase/Bleomycin resistance protein/Dihydroxybiphenyl dioxygenase"/>
    <property type="match status" value="1"/>
</dbReference>
<reference evidence="3 4" key="1">
    <citation type="submission" date="2018-08" db="EMBL/GenBank/DDBJ databases">
        <title>The draft genome of Acinetobacter sichuanensis strain WCHAc060041.</title>
        <authorList>
            <person name="Qin J."/>
            <person name="Feng Y."/>
            <person name="Zong Z."/>
        </authorList>
    </citation>
    <scope>NUCLEOTIDE SEQUENCE [LARGE SCALE GENOMIC DNA]</scope>
    <source>
        <strain evidence="3 4">WCHAc060041</strain>
    </source>
</reference>
<gene>
    <name evidence="3" type="ORF">C9E89_013365</name>
</gene>
<keyword evidence="1" id="KW-0479">Metal-binding</keyword>
<dbReference type="Pfam" id="PF13669">
    <property type="entry name" value="Glyoxalase_4"/>
    <property type="match status" value="1"/>
</dbReference>
<evidence type="ECO:0000256" key="1">
    <source>
        <dbReference type="ARBA" id="ARBA00022723"/>
    </source>
</evidence>
<dbReference type="OrthoDB" id="2613830at2"/>
<dbReference type="Proteomes" id="UP000240957">
    <property type="component" value="Unassembled WGS sequence"/>
</dbReference>
<sequence>MVVRGLDHIAITVPDIDAATKFLKEAFGAKIAYDLVDPKTDKPLKGTEIEKILGLKSGTQLVHMRMMSLGQSTSIELFEYRAKTQHKAAISSDIGLQHFAVYVDDIQEAARRFKAAGGVLYSDINPIFGEIEGGEKNRFVYGKTPWGTTVELVTYSSGINYPSYSEANRYTPPKP</sequence>
<dbReference type="PANTHER" id="PTHR43048">
    <property type="entry name" value="METHYLMALONYL-COA EPIMERASE"/>
    <property type="match status" value="1"/>
</dbReference>
<dbReference type="Gene3D" id="3.10.180.10">
    <property type="entry name" value="2,3-Dihydroxybiphenyl 1,2-Dioxygenase, domain 1"/>
    <property type="match status" value="1"/>
</dbReference>
<feature type="domain" description="VOC" evidence="2">
    <location>
        <begin position="5"/>
        <end position="155"/>
    </location>
</feature>
<protein>
    <submittedName>
        <fullName evidence="3">VOC family protein</fullName>
    </submittedName>
</protein>
<comment type="caution">
    <text evidence="3">The sequence shown here is derived from an EMBL/GenBank/DDBJ whole genome shotgun (WGS) entry which is preliminary data.</text>
</comment>
<dbReference type="EMBL" id="PYIX02000023">
    <property type="protein sequence ID" value="RFC83047.1"/>
    <property type="molecule type" value="Genomic_DNA"/>
</dbReference>
<dbReference type="InterPro" id="IPR029068">
    <property type="entry name" value="Glyas_Bleomycin-R_OHBP_Dase"/>
</dbReference>
<proteinExistence type="predicted"/>
<evidence type="ECO:0000313" key="4">
    <source>
        <dbReference type="Proteomes" id="UP000240957"/>
    </source>
</evidence>
<evidence type="ECO:0000259" key="2">
    <source>
        <dbReference type="PROSITE" id="PS51819"/>
    </source>
</evidence>
<dbReference type="PROSITE" id="PS51819">
    <property type="entry name" value="VOC"/>
    <property type="match status" value="1"/>
</dbReference>
<dbReference type="GO" id="GO:0004493">
    <property type="term" value="F:methylmalonyl-CoA epimerase activity"/>
    <property type="evidence" value="ECO:0007669"/>
    <property type="project" value="TreeGrafter"/>
</dbReference>
<dbReference type="PANTHER" id="PTHR43048:SF6">
    <property type="entry name" value="BLR8189 PROTEIN"/>
    <property type="match status" value="1"/>
</dbReference>
<evidence type="ECO:0000313" key="3">
    <source>
        <dbReference type="EMBL" id="RFC83047.1"/>
    </source>
</evidence>
<dbReference type="GO" id="GO:0046491">
    <property type="term" value="P:L-methylmalonyl-CoA metabolic process"/>
    <property type="evidence" value="ECO:0007669"/>
    <property type="project" value="TreeGrafter"/>
</dbReference>
<dbReference type="InterPro" id="IPR051785">
    <property type="entry name" value="MMCE/EMCE_epimerase"/>
</dbReference>
<dbReference type="AlphaFoldDB" id="A0A371YNK1"/>
<organism evidence="3 4">
    <name type="scientific">Acinetobacter sichuanensis</name>
    <dbReference type="NCBI Taxonomy" id="2136183"/>
    <lineage>
        <taxon>Bacteria</taxon>
        <taxon>Pseudomonadati</taxon>
        <taxon>Pseudomonadota</taxon>
        <taxon>Gammaproteobacteria</taxon>
        <taxon>Moraxellales</taxon>
        <taxon>Moraxellaceae</taxon>
        <taxon>Acinetobacter</taxon>
    </lineage>
</organism>